<reference evidence="1 2" key="1">
    <citation type="journal article" date="2020" name="G3 (Bethesda)">
        <title>CeMbio - The Caenorhabditis elegans Microbiome Resource.</title>
        <authorList>
            <person name="Dirksen P."/>
            <person name="Assie A."/>
            <person name="Zimmermann J."/>
            <person name="Zhang F."/>
            <person name="Tietje A.M."/>
            <person name="Marsh S.A."/>
            <person name="Felix M.A."/>
            <person name="Shapira M."/>
            <person name="Kaleta C."/>
            <person name="Schulenburg H."/>
            <person name="Samuel B."/>
        </authorList>
    </citation>
    <scope>NUCLEOTIDE SEQUENCE [LARGE SCALE GENOMIC DNA]</scope>
    <source>
        <strain evidence="1 2">MSPm1</strain>
    </source>
</reference>
<protein>
    <submittedName>
        <fullName evidence="1">Uncharacterized protein</fullName>
    </submittedName>
</protein>
<keyword evidence="2" id="KW-1185">Reference proteome</keyword>
<evidence type="ECO:0000313" key="1">
    <source>
        <dbReference type="EMBL" id="QMV61854.1"/>
    </source>
</evidence>
<name>A0A7G5DJC9_9PSED</name>
<dbReference type="EMBL" id="CP059139">
    <property type="protein sequence ID" value="QMV61854.1"/>
    <property type="molecule type" value="Genomic_DNA"/>
</dbReference>
<proteinExistence type="predicted"/>
<accession>A0A7G5DJC9</accession>
<dbReference type="RefSeq" id="WP_182367685.1">
    <property type="nucleotide sequence ID" value="NZ_CP059139.1"/>
</dbReference>
<organism evidence="1 2">
    <name type="scientific">Pseudomonas berkeleyensis</name>
    <dbReference type="NCBI Taxonomy" id="2726956"/>
    <lineage>
        <taxon>Bacteria</taxon>
        <taxon>Pseudomonadati</taxon>
        <taxon>Pseudomonadota</taxon>
        <taxon>Gammaproteobacteria</taxon>
        <taxon>Pseudomonadales</taxon>
        <taxon>Pseudomonadaceae</taxon>
        <taxon>Pseudomonas</taxon>
    </lineage>
</organism>
<gene>
    <name evidence="1" type="ORF">HS968_17655</name>
</gene>
<sequence length="105" mass="11642">MSLENLQQYSASTRELVLPLPLALEAIALMEQLKIPVFGWEGWIRLPGGRLGHSALHQGTAFECAITTSSEYTWLKQTIQESYDLHQSPPEAPSIELLFCITTGA</sequence>
<dbReference type="Proteomes" id="UP000515276">
    <property type="component" value="Chromosome"/>
</dbReference>
<dbReference type="AlphaFoldDB" id="A0A7G5DJC9"/>
<evidence type="ECO:0000313" key="2">
    <source>
        <dbReference type="Proteomes" id="UP000515276"/>
    </source>
</evidence>